<dbReference type="Gene3D" id="3.30.2070.10">
    <property type="entry name" value="Formate dehydrogenase/DMSO reductase"/>
    <property type="match status" value="1"/>
</dbReference>
<evidence type="ECO:0000256" key="3">
    <source>
        <dbReference type="ARBA" id="ARBA00022505"/>
    </source>
</evidence>
<reference evidence="9 10" key="1">
    <citation type="journal article" date="2011" name="Stand. Genomic Sci.">
        <title>Complete genome sequence of the hyperthermophilic chemolithoautotroph Pyrolobus fumarii type strain (1A).</title>
        <authorList>
            <person name="Anderson I."/>
            <person name="Goker M."/>
            <person name="Nolan M."/>
            <person name="Lucas S."/>
            <person name="Hammon N."/>
            <person name="Deshpande S."/>
            <person name="Cheng J.F."/>
            <person name="Tapia R."/>
            <person name="Han C."/>
            <person name="Goodwin L."/>
            <person name="Pitluck S."/>
            <person name="Huntemann M."/>
            <person name="Liolios K."/>
            <person name="Ivanova N."/>
            <person name="Pagani I."/>
            <person name="Mavromatis K."/>
            <person name="Ovchinikova G."/>
            <person name="Pati A."/>
            <person name="Chen A."/>
            <person name="Palaniappan K."/>
            <person name="Land M."/>
            <person name="Hauser L."/>
            <person name="Brambilla E.M."/>
            <person name="Huber H."/>
            <person name="Yasawong M."/>
            <person name="Rohde M."/>
            <person name="Spring S."/>
            <person name="Abt B."/>
            <person name="Sikorski J."/>
            <person name="Wirth R."/>
            <person name="Detter J.C."/>
            <person name="Woyke T."/>
            <person name="Bristow J."/>
            <person name="Eisen J.A."/>
            <person name="Markowitz V."/>
            <person name="Hugenholtz P."/>
            <person name="Kyrpides N.C."/>
            <person name="Klenk H.P."/>
            <person name="Lapidus A."/>
        </authorList>
    </citation>
    <scope>NUCLEOTIDE SEQUENCE [LARGE SCALE GENOMIC DNA]</scope>
    <source>
        <strain evidence="10">DSM 11204 / 1A</strain>
    </source>
</reference>
<dbReference type="CDD" id="cd02775">
    <property type="entry name" value="MopB_CT"/>
    <property type="match status" value="1"/>
</dbReference>
<comment type="cofactor">
    <cofactor evidence="1">
        <name>Mo-bis(molybdopterin guanine dinucleotide)</name>
        <dbReference type="ChEBI" id="CHEBI:60539"/>
    </cofactor>
</comment>
<accession>G0EHG5</accession>
<comment type="similarity">
    <text evidence="2">Belongs to the prokaryotic molybdopterin-containing oxidoreductase family.</text>
</comment>
<dbReference type="PROSITE" id="PS00932">
    <property type="entry name" value="MOLYBDOPTERIN_PROK_3"/>
    <property type="match status" value="1"/>
</dbReference>
<keyword evidence="7" id="KW-0411">Iron-sulfur</keyword>
<dbReference type="SMART" id="SM00926">
    <property type="entry name" value="Molybdop_Fe4S4"/>
    <property type="match status" value="1"/>
</dbReference>
<evidence type="ECO:0000313" key="9">
    <source>
        <dbReference type="EMBL" id="AEM38540.1"/>
    </source>
</evidence>
<keyword evidence="5" id="KW-0560">Oxidoreductase</keyword>
<dbReference type="RefSeq" id="WP_014026217.1">
    <property type="nucleotide sequence ID" value="NC_015931.1"/>
</dbReference>
<keyword evidence="6" id="KW-0408">Iron</keyword>
<evidence type="ECO:0000256" key="5">
    <source>
        <dbReference type="ARBA" id="ARBA00023002"/>
    </source>
</evidence>
<dbReference type="GO" id="GO:0046872">
    <property type="term" value="F:metal ion binding"/>
    <property type="evidence" value="ECO:0007669"/>
    <property type="project" value="UniProtKB-KW"/>
</dbReference>
<dbReference type="Proteomes" id="UP000001037">
    <property type="component" value="Chromosome"/>
</dbReference>
<dbReference type="Gene3D" id="3.40.50.740">
    <property type="match status" value="1"/>
</dbReference>
<keyword evidence="4" id="KW-0479">Metal-binding</keyword>
<dbReference type="GO" id="GO:0043546">
    <property type="term" value="F:molybdopterin cofactor binding"/>
    <property type="evidence" value="ECO:0007669"/>
    <property type="project" value="InterPro"/>
</dbReference>
<dbReference type="InParanoid" id="G0EHG5"/>
<sequence length="653" mass="73188">MADSVYRVVCPRDCYDTCVLLVEVENGVVVRVRGDPSHPVTRGVACPRAAGDPLRLVRGRIRYPYLRVGGKPDGRLVRVSWSEALDIAAAKLREVLREYGPSSVLHIDYAGNMGIVTWYYTRRFWNAIGAASTDYSLCSNTGHEAIGLHYGLSYGVLPEEFEKMEMIVFWGVNAAVSAVHMWLLALRARRERGSLLATVDPRVTETARASDIHLRPRPGTDVALAYGIARHLIVNDLVDKEFIERYTYGFERFAEEAIKWTPERVERVTGVPRRLMERFAEEYAARKPSVVFIGMGLARTPNGPDIIRAVSLLPALVGQHRGFYYSNSRGWLVNLALVTGEAYGAKPARIVSMAELGELLARGKFHYVYIYGVNAVESLPASHLVAKGLARSDVFVVVHDTHWNTTTRYADLILPAPTYLEKTDLPLSYSHATLTLSKMVVEPLGESKAEYEVIWELAKRLGVKDEWLYEDPLDTITKALEDALQEGSIRDLLEGRLVRLRQRPRDEYQTPTGRVEFYSTRAAKLGLNPLPQHRDLILAPDEYILLTGTHPLYTNSQFRETYGPHPPVVHVNPTDAKRNGIREGDRIALYNDHGEVHLKARVTDAVPEKTLWTTRHVIGLNGKPINVLAPPSRHMIGGTPILSAIKVKIRILA</sequence>
<dbReference type="CDD" id="cd02766">
    <property type="entry name" value="MopB_3"/>
    <property type="match status" value="1"/>
</dbReference>
<keyword evidence="3" id="KW-0500">Molybdenum</keyword>
<dbReference type="SUPFAM" id="SSF50692">
    <property type="entry name" value="ADC-like"/>
    <property type="match status" value="1"/>
</dbReference>
<organism evidence="9 10">
    <name type="scientific">Pyrolobus fumarii (strain DSM 11204 / 1A)</name>
    <dbReference type="NCBI Taxonomy" id="694429"/>
    <lineage>
        <taxon>Archaea</taxon>
        <taxon>Thermoproteota</taxon>
        <taxon>Thermoprotei</taxon>
        <taxon>Desulfurococcales</taxon>
        <taxon>Pyrodictiaceae</taxon>
        <taxon>Pyrolobus</taxon>
    </lineage>
</organism>
<dbReference type="PANTHER" id="PTHR43742">
    <property type="entry name" value="TRIMETHYLAMINE-N-OXIDE REDUCTASE"/>
    <property type="match status" value="1"/>
</dbReference>
<dbReference type="Gene3D" id="2.40.40.20">
    <property type="match status" value="1"/>
</dbReference>
<dbReference type="Pfam" id="PF00384">
    <property type="entry name" value="Molybdopterin"/>
    <property type="match status" value="1"/>
</dbReference>
<keyword evidence="10" id="KW-1185">Reference proteome</keyword>
<dbReference type="PROSITE" id="PS51669">
    <property type="entry name" value="4FE4S_MOW_BIS_MGD"/>
    <property type="match status" value="1"/>
</dbReference>
<gene>
    <name evidence="9" type="ordered locus">Pyrfu_0671</name>
</gene>
<dbReference type="InterPro" id="IPR009010">
    <property type="entry name" value="Asp_de-COase-like_dom_sf"/>
</dbReference>
<dbReference type="STRING" id="694429.Pyrfu_0671"/>
<dbReference type="GeneID" id="11139137"/>
<dbReference type="SUPFAM" id="SSF53706">
    <property type="entry name" value="Formate dehydrogenase/DMSO reductase, domains 1-3"/>
    <property type="match status" value="1"/>
</dbReference>
<dbReference type="Gene3D" id="3.40.228.10">
    <property type="entry name" value="Dimethylsulfoxide Reductase, domain 2"/>
    <property type="match status" value="1"/>
</dbReference>
<evidence type="ECO:0000259" key="8">
    <source>
        <dbReference type="PROSITE" id="PS51669"/>
    </source>
</evidence>
<dbReference type="Pfam" id="PF01568">
    <property type="entry name" value="Molydop_binding"/>
    <property type="match status" value="1"/>
</dbReference>
<dbReference type="InterPro" id="IPR006657">
    <property type="entry name" value="MoPterin_dinucl-bd_dom"/>
</dbReference>
<name>G0EHG5_PYRF1</name>
<dbReference type="HOGENOM" id="CLU_000422_13_3_2"/>
<evidence type="ECO:0000256" key="1">
    <source>
        <dbReference type="ARBA" id="ARBA00001942"/>
    </source>
</evidence>
<dbReference type="Pfam" id="PF04879">
    <property type="entry name" value="Molybdop_Fe4S4"/>
    <property type="match status" value="1"/>
</dbReference>
<dbReference type="AlphaFoldDB" id="G0EHG5"/>
<evidence type="ECO:0000256" key="7">
    <source>
        <dbReference type="ARBA" id="ARBA00023014"/>
    </source>
</evidence>
<dbReference type="InterPro" id="IPR006963">
    <property type="entry name" value="Mopterin_OxRdtase_4Fe-4S_dom"/>
</dbReference>
<dbReference type="GO" id="GO:0016491">
    <property type="term" value="F:oxidoreductase activity"/>
    <property type="evidence" value="ECO:0007669"/>
    <property type="project" value="UniProtKB-KW"/>
</dbReference>
<evidence type="ECO:0000256" key="6">
    <source>
        <dbReference type="ARBA" id="ARBA00023004"/>
    </source>
</evidence>
<dbReference type="OrthoDB" id="23466at2157"/>
<dbReference type="InterPro" id="IPR006656">
    <property type="entry name" value="Mopterin_OxRdtase"/>
</dbReference>
<protein>
    <submittedName>
        <fullName evidence="9">Molybdopterin oxidoreductase</fullName>
    </submittedName>
</protein>
<dbReference type="Gene3D" id="2.20.25.90">
    <property type="entry name" value="ADC-like domains"/>
    <property type="match status" value="1"/>
</dbReference>
<evidence type="ECO:0000256" key="2">
    <source>
        <dbReference type="ARBA" id="ARBA00010312"/>
    </source>
</evidence>
<dbReference type="InterPro" id="IPR006655">
    <property type="entry name" value="Mopterin_OxRdtase_prok_CS"/>
</dbReference>
<dbReference type="KEGG" id="pfm:Pyrfu_0671"/>
<dbReference type="GO" id="GO:0051536">
    <property type="term" value="F:iron-sulfur cluster binding"/>
    <property type="evidence" value="ECO:0007669"/>
    <property type="project" value="UniProtKB-KW"/>
</dbReference>
<proteinExistence type="inferred from homology"/>
<feature type="domain" description="4Fe-4S Mo/W bis-MGD-type" evidence="8">
    <location>
        <begin position="3"/>
        <end position="60"/>
    </location>
</feature>
<dbReference type="eggNOG" id="arCOG01491">
    <property type="taxonomic scope" value="Archaea"/>
</dbReference>
<evidence type="ECO:0000313" key="10">
    <source>
        <dbReference type="Proteomes" id="UP000001037"/>
    </source>
</evidence>
<evidence type="ECO:0000256" key="4">
    <source>
        <dbReference type="ARBA" id="ARBA00022723"/>
    </source>
</evidence>
<dbReference type="EMBL" id="CP002838">
    <property type="protein sequence ID" value="AEM38540.1"/>
    <property type="molecule type" value="Genomic_DNA"/>
</dbReference>
<dbReference type="InterPro" id="IPR050612">
    <property type="entry name" value="Prok_Mopterin_Oxidored"/>
</dbReference>
<dbReference type="PANTHER" id="PTHR43742:SF6">
    <property type="entry name" value="OXIDOREDUCTASE YYAE-RELATED"/>
    <property type="match status" value="1"/>
</dbReference>